<evidence type="ECO:0000313" key="2">
    <source>
        <dbReference type="EMBL" id="GGJ99011.1"/>
    </source>
</evidence>
<dbReference type="InterPro" id="IPR018445">
    <property type="entry name" value="Put_Phosphate_transp_reg"/>
</dbReference>
<comment type="caution">
    <text evidence="2">The sequence shown here is derived from an EMBL/GenBank/DDBJ whole genome shotgun (WGS) entry which is preliminary data.</text>
</comment>
<comment type="similarity">
    <text evidence="1">Belongs to the UPF0111 family.</text>
</comment>
<evidence type="ECO:0000256" key="1">
    <source>
        <dbReference type="ARBA" id="ARBA00008591"/>
    </source>
</evidence>
<sequence>MFFNRSKDELFYQTLIDAAANIVEAVRLFKENVETLREKEAYAERLKELESKGDQYTHLLIRELNQTFMTPLDREDIYQLAVKLDDVLDGVEACASRFVYFRVEKTTPYLLEFANVLEQSATYLHEAFVALKKRDYAAIRKISVELNLLENEGDRLMREGVGSLFDGTTDPIELIKMKEIYEKLEGITDIVEDVADVLESVVMKYA</sequence>
<dbReference type="EMBL" id="BMOF01000017">
    <property type="protein sequence ID" value="GGJ99011.1"/>
    <property type="molecule type" value="Genomic_DNA"/>
</dbReference>
<evidence type="ECO:0000313" key="3">
    <source>
        <dbReference type="Proteomes" id="UP000637720"/>
    </source>
</evidence>
<protein>
    <submittedName>
        <fullName evidence="2">Phosphate transport regulator</fullName>
    </submittedName>
</protein>
<dbReference type="InterPro" id="IPR038078">
    <property type="entry name" value="PhoU-like_sf"/>
</dbReference>
<dbReference type="SUPFAM" id="SSF109755">
    <property type="entry name" value="PhoU-like"/>
    <property type="match status" value="1"/>
</dbReference>
<dbReference type="Pfam" id="PF01865">
    <property type="entry name" value="PhoU_div"/>
    <property type="match status" value="1"/>
</dbReference>
<accession>A0A8J3FAX3</accession>
<dbReference type="AlphaFoldDB" id="A0A8J3FAX3"/>
<dbReference type="InterPro" id="IPR052912">
    <property type="entry name" value="UPF0111_domain"/>
</dbReference>
<dbReference type="RefSeq" id="WP_054671895.1">
    <property type="nucleotide sequence ID" value="NZ_BMOF01000017.1"/>
</dbReference>
<reference evidence="2" key="1">
    <citation type="journal article" date="2014" name="Int. J. Syst. Evol. Microbiol.">
        <title>Complete genome sequence of Corynebacterium casei LMG S-19264T (=DSM 44701T), isolated from a smear-ripened cheese.</title>
        <authorList>
            <consortium name="US DOE Joint Genome Institute (JGI-PGF)"/>
            <person name="Walter F."/>
            <person name="Albersmeier A."/>
            <person name="Kalinowski J."/>
            <person name="Ruckert C."/>
        </authorList>
    </citation>
    <scope>NUCLEOTIDE SEQUENCE</scope>
    <source>
        <strain evidence="2">JCM 14719</strain>
    </source>
</reference>
<dbReference type="Proteomes" id="UP000637720">
    <property type="component" value="Unassembled WGS sequence"/>
</dbReference>
<organism evidence="2 3">
    <name type="scientific">Calditerricola satsumensis</name>
    <dbReference type="NCBI Taxonomy" id="373054"/>
    <lineage>
        <taxon>Bacteria</taxon>
        <taxon>Bacillati</taxon>
        <taxon>Bacillota</taxon>
        <taxon>Bacilli</taxon>
        <taxon>Bacillales</taxon>
        <taxon>Bacillaceae</taxon>
        <taxon>Calditerricola</taxon>
    </lineage>
</organism>
<dbReference type="Gene3D" id="1.20.58.220">
    <property type="entry name" value="Phosphate transport system protein phou homolog 2, domain 2"/>
    <property type="match status" value="1"/>
</dbReference>
<proteinExistence type="inferred from homology"/>
<dbReference type="PANTHER" id="PTHR37298:SF1">
    <property type="entry name" value="UPF0111 PROTEIN YKAA"/>
    <property type="match status" value="1"/>
</dbReference>
<keyword evidence="3" id="KW-1185">Reference proteome</keyword>
<dbReference type="PANTHER" id="PTHR37298">
    <property type="entry name" value="UPF0111 PROTEIN YKAA"/>
    <property type="match status" value="1"/>
</dbReference>
<name>A0A8J3FAX3_9BACI</name>
<gene>
    <name evidence="2" type="ORF">GCM10007043_11300</name>
</gene>
<reference evidence="2" key="2">
    <citation type="submission" date="2020-09" db="EMBL/GenBank/DDBJ databases">
        <authorList>
            <person name="Sun Q."/>
            <person name="Ohkuma M."/>
        </authorList>
    </citation>
    <scope>NUCLEOTIDE SEQUENCE</scope>
    <source>
        <strain evidence="2">JCM 14719</strain>
    </source>
</reference>